<evidence type="ECO:0000259" key="1">
    <source>
        <dbReference type="Pfam" id="PF03372"/>
    </source>
</evidence>
<dbReference type="GO" id="GO:0005739">
    <property type="term" value="C:mitochondrion"/>
    <property type="evidence" value="ECO:0007669"/>
    <property type="project" value="TreeGrafter"/>
</dbReference>
<dbReference type="SUPFAM" id="SSF56219">
    <property type="entry name" value="DNase I-like"/>
    <property type="match status" value="1"/>
</dbReference>
<accession>A0A7I4YEC7</accession>
<dbReference type="Proteomes" id="UP000025227">
    <property type="component" value="Unplaced"/>
</dbReference>
<reference evidence="3" key="1">
    <citation type="submission" date="2020-12" db="UniProtKB">
        <authorList>
            <consortium name="WormBaseParasite"/>
        </authorList>
    </citation>
    <scope>IDENTIFICATION</scope>
    <source>
        <strain evidence="3">MHco3</strain>
    </source>
</reference>
<keyword evidence="2" id="KW-1185">Reference proteome</keyword>
<dbReference type="OrthoDB" id="412787at2759"/>
<dbReference type="PANTHER" id="PTHR12121">
    <property type="entry name" value="CARBON CATABOLITE REPRESSOR PROTEIN 4"/>
    <property type="match status" value="1"/>
</dbReference>
<proteinExistence type="predicted"/>
<dbReference type="WBParaSite" id="HCON_00079070-00001">
    <property type="protein sequence ID" value="HCON_00079070-00001"/>
    <property type="gene ID" value="HCON_00079070"/>
</dbReference>
<dbReference type="GO" id="GO:0000175">
    <property type="term" value="F:3'-5'-RNA exonuclease activity"/>
    <property type="evidence" value="ECO:0007669"/>
    <property type="project" value="TreeGrafter"/>
</dbReference>
<dbReference type="GO" id="GO:0000288">
    <property type="term" value="P:nuclear-transcribed mRNA catabolic process, deadenylation-dependent decay"/>
    <property type="evidence" value="ECO:0007669"/>
    <property type="project" value="TreeGrafter"/>
</dbReference>
<dbReference type="OMA" id="LDYIWGS"/>
<feature type="domain" description="Endonuclease/exonuclease/phosphatase" evidence="1">
    <location>
        <begin position="380"/>
        <end position="658"/>
    </location>
</feature>
<dbReference type="AlphaFoldDB" id="A0A7I4YEC7"/>
<dbReference type="Gene3D" id="3.60.10.10">
    <property type="entry name" value="Endonuclease/exonuclease/phosphatase"/>
    <property type="match status" value="1"/>
</dbReference>
<protein>
    <submittedName>
        <fullName evidence="3">Endonuclease exonuclease phosphatase domain containing protein</fullName>
    </submittedName>
</protein>
<sequence length="670" mass="75406">MLSKLLAFLSGLIDRSRTHQQWERILGKQFETKEVVKPVSSINLKAAGKLSTYSTKQLKRSSMPMLMPQHSILLWKDAVSSRANERINFLSIMFDFHYNDNSLLVALKRPLSEPFGETAKKISFKIQKMTAPQKNKKALAVTPPSGIFAETSGVAVTIHAPNSASRIESMTLEEVLDAEQQIVIDSIPYTVIREPVDISSLSCAVKPLAGCPIYPAIDFRQGSPSAKPILHWYAYTPHSTEELSCNSKIKNVVGRETISMIEGSSRRFSVTNCEYRWTGDCYVPSAVDTGKQLFLVADLGPEAIVKSGVSKYPVEVMDESPIFEGNIKWCQEQRPSESVRVVSYNILADLYLDLSGPEESLFFPYCPKQYQMYEYRCPLLLKELSSYDMDLCFLQEVDNRMQMRYLSALFDSMGMEMCFAKKQKEVTEGSIVAFRRERFELLSAECFGLATLLENGCYDDINSVLNTSNASLEIFSTRPTTIQVVVLRDRLTKDVIICGNTHLHHNPRHEHLKVFQTIVAVRQLDITRQYYATLYPDDAIRLLFAGDFNSTPDGPVYELLSTGKLSKSSECWKLDEEMVASDLVLLPSGSKLVNQTGTDVTNYTRYRGSDGVERGFAGCLDYIWTDSTIGLHRIAPRPALEVLNKYGALPSKIAPSDHIPLICELYFQKT</sequence>
<evidence type="ECO:0000313" key="3">
    <source>
        <dbReference type="WBParaSite" id="HCON_00079070-00001"/>
    </source>
</evidence>
<dbReference type="Pfam" id="PF03372">
    <property type="entry name" value="Exo_endo_phos"/>
    <property type="match status" value="1"/>
</dbReference>
<dbReference type="PANTHER" id="PTHR12121:SF37">
    <property type="entry name" value="2',5'-PHOSPHODIESTERASE 12"/>
    <property type="match status" value="1"/>
</dbReference>
<dbReference type="InterPro" id="IPR005135">
    <property type="entry name" value="Endo/exonuclease/phosphatase"/>
</dbReference>
<dbReference type="InterPro" id="IPR050410">
    <property type="entry name" value="CCR4/nocturin_mRNA_transcr"/>
</dbReference>
<evidence type="ECO:0000313" key="2">
    <source>
        <dbReference type="Proteomes" id="UP000025227"/>
    </source>
</evidence>
<name>A0A7I4YEC7_HAECO</name>
<dbReference type="InterPro" id="IPR036691">
    <property type="entry name" value="Endo/exonu/phosph_ase_sf"/>
</dbReference>
<organism evidence="2 3">
    <name type="scientific">Haemonchus contortus</name>
    <name type="common">Barber pole worm</name>
    <dbReference type="NCBI Taxonomy" id="6289"/>
    <lineage>
        <taxon>Eukaryota</taxon>
        <taxon>Metazoa</taxon>
        <taxon>Ecdysozoa</taxon>
        <taxon>Nematoda</taxon>
        <taxon>Chromadorea</taxon>
        <taxon>Rhabditida</taxon>
        <taxon>Rhabditina</taxon>
        <taxon>Rhabditomorpha</taxon>
        <taxon>Strongyloidea</taxon>
        <taxon>Trichostrongylidae</taxon>
        <taxon>Haemonchus</taxon>
    </lineage>
</organism>